<reference evidence="1 2" key="1">
    <citation type="journal article" date="2023" name="Sci. Data">
        <title>Genome assembly of the Korean intertidal mud-creeper Batillaria attramentaria.</title>
        <authorList>
            <person name="Patra A.K."/>
            <person name="Ho P.T."/>
            <person name="Jun S."/>
            <person name="Lee S.J."/>
            <person name="Kim Y."/>
            <person name="Won Y.J."/>
        </authorList>
    </citation>
    <scope>NUCLEOTIDE SEQUENCE [LARGE SCALE GENOMIC DNA]</scope>
    <source>
        <strain evidence="1">Wonlab-2016</strain>
    </source>
</reference>
<gene>
    <name evidence="1" type="ORF">BaRGS_00037774</name>
</gene>
<comment type="caution">
    <text evidence="1">The sequence shown here is derived from an EMBL/GenBank/DDBJ whole genome shotgun (WGS) entry which is preliminary data.</text>
</comment>
<dbReference type="EMBL" id="JACVVK020000580">
    <property type="protein sequence ID" value="KAK7465035.1"/>
    <property type="molecule type" value="Genomic_DNA"/>
</dbReference>
<name>A0ABD0J7R6_9CAEN</name>
<dbReference type="AlphaFoldDB" id="A0ABD0J7R6"/>
<protein>
    <submittedName>
        <fullName evidence="1">Uncharacterized protein</fullName>
    </submittedName>
</protein>
<organism evidence="1 2">
    <name type="scientific">Batillaria attramentaria</name>
    <dbReference type="NCBI Taxonomy" id="370345"/>
    <lineage>
        <taxon>Eukaryota</taxon>
        <taxon>Metazoa</taxon>
        <taxon>Spiralia</taxon>
        <taxon>Lophotrochozoa</taxon>
        <taxon>Mollusca</taxon>
        <taxon>Gastropoda</taxon>
        <taxon>Caenogastropoda</taxon>
        <taxon>Sorbeoconcha</taxon>
        <taxon>Cerithioidea</taxon>
        <taxon>Batillariidae</taxon>
        <taxon>Batillaria</taxon>
    </lineage>
</organism>
<keyword evidence="2" id="KW-1185">Reference proteome</keyword>
<accession>A0ABD0J7R6</accession>
<dbReference type="Proteomes" id="UP001519460">
    <property type="component" value="Unassembled WGS sequence"/>
</dbReference>
<proteinExistence type="predicted"/>
<evidence type="ECO:0000313" key="2">
    <source>
        <dbReference type="Proteomes" id="UP001519460"/>
    </source>
</evidence>
<sequence>MTEQVTQTASYINILKSPSSRPFYQYYIYGTATDCKEHCRPSLPNHEGHVAMLNCTRNNSDAQRATCSGQHCAYTSSSDIQDTCCTYRDTNSRDKQTPTARLSPPCCCRLNVENTHGLRHPTLRRSLCRQLAVCAADSRPHPPPSILAFSSPSPHAPPRATVAARALFFEQ</sequence>
<evidence type="ECO:0000313" key="1">
    <source>
        <dbReference type="EMBL" id="KAK7465035.1"/>
    </source>
</evidence>